<comment type="caution">
    <text evidence="3">The sequence shown here is derived from an EMBL/GenBank/DDBJ whole genome shotgun (WGS) entry which is preliminary data.</text>
</comment>
<feature type="domain" description="Calcineurin-like phosphoesterase" evidence="2">
    <location>
        <begin position="1"/>
        <end position="139"/>
    </location>
</feature>
<dbReference type="RefSeq" id="WP_161141600.1">
    <property type="nucleotide sequence ID" value="NZ_SPKJ01000066.1"/>
</dbReference>
<dbReference type="OrthoDB" id="5380073at2"/>
<dbReference type="AlphaFoldDB" id="A0A964T7I8"/>
<evidence type="ECO:0000313" key="4">
    <source>
        <dbReference type="Proteomes" id="UP000773614"/>
    </source>
</evidence>
<dbReference type="InterPro" id="IPR029052">
    <property type="entry name" value="Metallo-depent_PP-like"/>
</dbReference>
<sequence>MATFFTSDTHFGDPRVLRLDKRPFPSVAAHDEALFALWNETVGPDDVVWHLGDFARGDAERISALLARLNGRKHLIVGNNDPEATTGAPEWLSVEHYRELTVDGVDLVLCHYPFRTWNGMGRRRRDLHGHSHGRLSRMTGQYDVGVDAWNFRPVALATILARRSRARPA</sequence>
<dbReference type="SUPFAM" id="SSF56300">
    <property type="entry name" value="Metallo-dependent phosphatases"/>
    <property type="match status" value="1"/>
</dbReference>
<accession>A0A964T7I8</accession>
<gene>
    <name evidence="3" type="ORF">E4O86_16225</name>
</gene>
<name>A0A964T7I8_9HYPH</name>
<organism evidence="3 4">
    <name type="scientific">Propylenella binzhouense</name>
    <dbReference type="NCBI Taxonomy" id="2555902"/>
    <lineage>
        <taxon>Bacteria</taxon>
        <taxon>Pseudomonadati</taxon>
        <taxon>Pseudomonadota</taxon>
        <taxon>Alphaproteobacteria</taxon>
        <taxon>Hyphomicrobiales</taxon>
        <taxon>Propylenellaceae</taxon>
        <taxon>Propylenella</taxon>
    </lineage>
</organism>
<dbReference type="EMBL" id="SPKJ01000066">
    <property type="protein sequence ID" value="MYZ49259.1"/>
    <property type="molecule type" value="Genomic_DNA"/>
</dbReference>
<reference evidence="3" key="1">
    <citation type="submission" date="2019-03" db="EMBL/GenBank/DDBJ databases">
        <title>Afifella sp. nov., isolated from activated sludge.</title>
        <authorList>
            <person name="Li Q."/>
            <person name="Liu Y."/>
        </authorList>
    </citation>
    <scope>NUCLEOTIDE SEQUENCE</scope>
    <source>
        <strain evidence="3">L72</strain>
    </source>
</reference>
<evidence type="ECO:0000259" key="2">
    <source>
        <dbReference type="Pfam" id="PF12850"/>
    </source>
</evidence>
<comment type="similarity">
    <text evidence="1">Belongs to the metallophosphoesterase superfamily. YfcE family.</text>
</comment>
<evidence type="ECO:0000256" key="1">
    <source>
        <dbReference type="ARBA" id="ARBA00008950"/>
    </source>
</evidence>
<dbReference type="InterPro" id="IPR024654">
    <property type="entry name" value="Calcineurin-like_PHP_lpxH"/>
</dbReference>
<protein>
    <submittedName>
        <fullName evidence="3">Metallophosphoesterase</fullName>
    </submittedName>
</protein>
<proteinExistence type="inferred from homology"/>
<dbReference type="Gene3D" id="3.60.21.10">
    <property type="match status" value="1"/>
</dbReference>
<evidence type="ECO:0000313" key="3">
    <source>
        <dbReference type="EMBL" id="MYZ49259.1"/>
    </source>
</evidence>
<dbReference type="Proteomes" id="UP000773614">
    <property type="component" value="Unassembled WGS sequence"/>
</dbReference>
<dbReference type="Pfam" id="PF12850">
    <property type="entry name" value="Metallophos_2"/>
    <property type="match status" value="1"/>
</dbReference>
<keyword evidence="4" id="KW-1185">Reference proteome</keyword>